<dbReference type="EMBL" id="RKLN01000005">
    <property type="protein sequence ID" value="RVW01502.1"/>
    <property type="molecule type" value="Genomic_DNA"/>
</dbReference>
<dbReference type="InterPro" id="IPR000120">
    <property type="entry name" value="Amidase"/>
</dbReference>
<dbReference type="AlphaFoldDB" id="A0A438ASA2"/>
<dbReference type="InterPro" id="IPR023631">
    <property type="entry name" value="Amidase_dom"/>
</dbReference>
<name>A0A438ASA2_9NOCA</name>
<organism evidence="2 3">
    <name type="scientific">Rhodococcus spongiicola</name>
    <dbReference type="NCBI Taxonomy" id="2487352"/>
    <lineage>
        <taxon>Bacteria</taxon>
        <taxon>Bacillati</taxon>
        <taxon>Actinomycetota</taxon>
        <taxon>Actinomycetes</taxon>
        <taxon>Mycobacteriales</taxon>
        <taxon>Nocardiaceae</taxon>
        <taxon>Rhodococcus</taxon>
    </lineage>
</organism>
<feature type="domain" description="Amidase" evidence="1">
    <location>
        <begin position="27"/>
        <end position="443"/>
    </location>
</feature>
<dbReference type="GO" id="GO:0003824">
    <property type="term" value="F:catalytic activity"/>
    <property type="evidence" value="ECO:0007669"/>
    <property type="project" value="InterPro"/>
</dbReference>
<proteinExistence type="predicted"/>
<accession>A0A438ASA2</accession>
<dbReference type="PROSITE" id="PS00571">
    <property type="entry name" value="AMIDASES"/>
    <property type="match status" value="1"/>
</dbReference>
<evidence type="ECO:0000313" key="2">
    <source>
        <dbReference type="EMBL" id="RVW01502.1"/>
    </source>
</evidence>
<dbReference type="PANTHER" id="PTHR11895:SF176">
    <property type="entry name" value="AMIDASE AMID-RELATED"/>
    <property type="match status" value="1"/>
</dbReference>
<gene>
    <name evidence="2" type="ORF">EF834_13770</name>
</gene>
<dbReference type="InterPro" id="IPR020556">
    <property type="entry name" value="Amidase_CS"/>
</dbReference>
<keyword evidence="3" id="KW-1185">Reference proteome</keyword>
<sequence>MGDIDLCYASISDLSRDFGTGALSPVEVTRAHLERIDRLNPVLEAYLTVLAESALADARRAEEEISRGEHRGPLHGVPIGLKDLVYTEGIRTTAGMSIHRNFIPAYDATVASRLRRAGAVLLGKLNLTEAAGGEYHPDSPAVVNPWNSSYWAGASSSGSAVATATGMCTASLGSDTGGSIRNPCNMNAVTGIKPTWGRVSVHGVFGMAPSLDVVGPIARSAEDAYHVLRAIAGPDVNDPTAGRAEVPDYSVGPPEMKGMRIGFDPEAAFDGVESAVVNVLRDALATFESLGAAICQVRLPSTMGLAAGWGAYAGTEAAVVHEETFPSRSTEYGRWMRELLGSAYAVSGIDIARIEDERRAFGGRFEAHFEDLDLVLLPVLPVGDLTLDRFTQLLYDSDNLPNVFRYTAPFNFSGNPTITLPGGFDGAGVPIGFQLVSRHLDELLLARAGSAFQSATDWHLRRPPV</sequence>
<dbReference type="PANTHER" id="PTHR11895">
    <property type="entry name" value="TRANSAMIDASE"/>
    <property type="match status" value="1"/>
</dbReference>
<evidence type="ECO:0000313" key="3">
    <source>
        <dbReference type="Proteomes" id="UP000284333"/>
    </source>
</evidence>
<comment type="caution">
    <text evidence="2">The sequence shown here is derived from an EMBL/GenBank/DDBJ whole genome shotgun (WGS) entry which is preliminary data.</text>
</comment>
<protein>
    <submittedName>
        <fullName evidence="2">Amidase</fullName>
    </submittedName>
</protein>
<dbReference type="Proteomes" id="UP000284333">
    <property type="component" value="Unassembled WGS sequence"/>
</dbReference>
<dbReference type="InterPro" id="IPR036928">
    <property type="entry name" value="AS_sf"/>
</dbReference>
<dbReference type="OrthoDB" id="182039at2"/>
<evidence type="ECO:0000259" key="1">
    <source>
        <dbReference type="Pfam" id="PF01425"/>
    </source>
</evidence>
<dbReference type="Pfam" id="PF01425">
    <property type="entry name" value="Amidase"/>
    <property type="match status" value="1"/>
</dbReference>
<dbReference type="RefSeq" id="WP_127947801.1">
    <property type="nucleotide sequence ID" value="NZ_RKLN01000005.1"/>
</dbReference>
<dbReference type="SUPFAM" id="SSF75304">
    <property type="entry name" value="Amidase signature (AS) enzymes"/>
    <property type="match status" value="1"/>
</dbReference>
<dbReference type="Gene3D" id="3.90.1300.10">
    <property type="entry name" value="Amidase signature (AS) domain"/>
    <property type="match status" value="1"/>
</dbReference>
<reference evidence="2 3" key="1">
    <citation type="submission" date="2018-11" db="EMBL/GenBank/DDBJ databases">
        <title>Rhodococcus spongicola sp. nov. and Rhodococcus xishaensis sp. nov. from marine sponges.</title>
        <authorList>
            <person name="Li L."/>
            <person name="Lin H.W."/>
        </authorList>
    </citation>
    <scope>NUCLEOTIDE SEQUENCE [LARGE SCALE GENOMIC DNA]</scope>
    <source>
        <strain evidence="2 3">LHW50502</strain>
    </source>
</reference>